<name>A0ABV8YL69_9ACTN</name>
<dbReference type="InterPro" id="IPR036322">
    <property type="entry name" value="WD40_repeat_dom_sf"/>
</dbReference>
<feature type="domain" description="HTH cro/C1-type" evidence="4">
    <location>
        <begin position="15"/>
        <end position="70"/>
    </location>
</feature>
<sequence length="1230" mass="131468">MDPTAGQVQQFAFELRKLREEAGGITYRAMAKRAGYAVTTLSQAAAGEQLPTLPVVLAYVRACGGEEAQWQARWQQAVEETAGAGPDDGERVESPYRGLARFETGDSGLFFGREQLTDDLLDLLRRRRFAAMFGPSGSGKSSLLRAGLIPALQHCQEPGLRPAAIRILTPGGHLARAHAPLLTPSTAGSSGADTFVIVDQFEEVFTLCHDGDERARFIDLLLTARQPESRLRVLLAVRGDFYGHCAEHRHLADALRDANLLAGAMNPAELRDAVVKPATATGMTVERALTARLVKEVADAPGGLPLLSHVLLETWRRRRGKTLTVAGYEAAGALEGAIAKTAEEVYDRFTESQAATARRVLLRLIAPGDGTADTRRPAERAELETASRQETARVLEALTRARLLALDGDTVELAHEALIAAWPRLRGWIETDRERLRAHRKLTEAAHAWQELGREPGALYRGSRLAAAQEHFGAAHRDDLTDLEHAFLTASVAAREQEERTATRITQRLRTLTVTLSVLLVLAVTASLVAWHQNWIGNQQRQVALSRQLAAQSAALSGTNPDLAALLATHAYRISPTSQAVESLYASATLPLRKALRHSTPVVTVAFSPDGHLLATGNRDGRVWLWDAGTGRLRKSLLAHDGLVDTVAFSRDGRTLATGSHDNTVRLWDTETGHLRMILRQQPQAAGGGQTVPVLSVAFSRDDRTVATGGDDGTVRLWDTETGHLRMILRQQPQAAGGGQTVPVLSLTISPNGRSLATGGEDGTLSLWDTDTGRVRAVLDDGTSPVDAVAFSPDGRTLATSSRARTVQLWDTDTGRLRRSLAGHAGPFASVAFSPDGRTLATGDRTVQLWDTDTGRLRRSLAGHAGPVNAVAFSPDGRTLATGGEDGTVRLSDAAISPRAIHSARIRDTESMAVSQDGRMLATGSSDRGVELWDAYTGRLRISLPGYTVAVDSLAFSQDGRTLATGSFDRGVELWNTNTGRLQVSLLGYTGDATSLAFSQDGRTLATGSFDRGVELWNTSTGRLQVSLPVAATSEVRMLAFSRDGRTLAVAGGDHPVGLWDADTGRLRRSLAGHPGAAGSLAFSPDGHILAVGGDDSTVGLWDVSTGRLRRSLAGHPGAAGSLAFSPDGHILAVASTDADTVRLWDTDTGGTVASFSGHTDTVHSVAFSQDGHTLTTGSADQTVRLWNAALPDPAVAISKICRAIGRDLTPLERTVYLPDQPPHTTCPTK</sequence>
<dbReference type="SMART" id="SM00320">
    <property type="entry name" value="WD40"/>
    <property type="match status" value="14"/>
</dbReference>
<feature type="repeat" description="WD" evidence="3">
    <location>
        <begin position="821"/>
        <end position="860"/>
    </location>
</feature>
<dbReference type="InterPro" id="IPR001680">
    <property type="entry name" value="WD40_rpt"/>
</dbReference>
<dbReference type="PROSITE" id="PS50082">
    <property type="entry name" value="WD_REPEATS_2"/>
    <property type="match status" value="14"/>
</dbReference>
<dbReference type="InterPro" id="IPR010982">
    <property type="entry name" value="Lambda_DNA-bd_dom_sf"/>
</dbReference>
<dbReference type="Pfam" id="PF00400">
    <property type="entry name" value="WD40"/>
    <property type="match status" value="13"/>
</dbReference>
<keyword evidence="1 3" id="KW-0853">WD repeat</keyword>
<evidence type="ECO:0000259" key="4">
    <source>
        <dbReference type="PROSITE" id="PS50943"/>
    </source>
</evidence>
<dbReference type="SUPFAM" id="SSF52540">
    <property type="entry name" value="P-loop containing nucleoside triphosphate hydrolases"/>
    <property type="match status" value="1"/>
</dbReference>
<organism evidence="5 6">
    <name type="scientific">Streptomyces xiangluensis</name>
    <dbReference type="NCBI Taxonomy" id="2665720"/>
    <lineage>
        <taxon>Bacteria</taxon>
        <taxon>Bacillati</taxon>
        <taxon>Actinomycetota</taxon>
        <taxon>Actinomycetes</taxon>
        <taxon>Kitasatosporales</taxon>
        <taxon>Streptomycetaceae</taxon>
        <taxon>Streptomyces</taxon>
    </lineage>
</organism>
<dbReference type="SMART" id="SM00530">
    <property type="entry name" value="HTH_XRE"/>
    <property type="match status" value="1"/>
</dbReference>
<evidence type="ECO:0000313" key="5">
    <source>
        <dbReference type="EMBL" id="MFC4464633.1"/>
    </source>
</evidence>
<dbReference type="Gene3D" id="1.10.260.40">
    <property type="entry name" value="lambda repressor-like DNA-binding domains"/>
    <property type="match status" value="1"/>
</dbReference>
<dbReference type="InterPro" id="IPR001387">
    <property type="entry name" value="Cro/C1-type_HTH"/>
</dbReference>
<feature type="repeat" description="WD" evidence="3">
    <location>
        <begin position="986"/>
        <end position="1027"/>
    </location>
</feature>
<dbReference type="SUPFAM" id="SSF50978">
    <property type="entry name" value="WD40 repeat-like"/>
    <property type="match status" value="2"/>
</dbReference>
<dbReference type="PROSITE" id="PS50943">
    <property type="entry name" value="HTH_CROC1"/>
    <property type="match status" value="1"/>
</dbReference>
<evidence type="ECO:0000256" key="3">
    <source>
        <dbReference type="PROSITE-ProRule" id="PRU00221"/>
    </source>
</evidence>
<dbReference type="EMBL" id="JBHSFG010000016">
    <property type="protein sequence ID" value="MFC4464633.1"/>
    <property type="molecule type" value="Genomic_DNA"/>
</dbReference>
<feature type="repeat" description="WD" evidence="3">
    <location>
        <begin position="911"/>
        <end position="943"/>
    </location>
</feature>
<dbReference type="InterPro" id="IPR049052">
    <property type="entry name" value="nSTAND1"/>
</dbReference>
<dbReference type="InterPro" id="IPR019775">
    <property type="entry name" value="WD40_repeat_CS"/>
</dbReference>
<keyword evidence="2" id="KW-0677">Repeat</keyword>
<dbReference type="Pfam" id="PF01381">
    <property type="entry name" value="HTH_3"/>
    <property type="match status" value="1"/>
</dbReference>
<accession>A0ABV8YL69</accession>
<reference evidence="6" key="1">
    <citation type="journal article" date="2019" name="Int. J. Syst. Evol. Microbiol.">
        <title>The Global Catalogue of Microorganisms (GCM) 10K type strain sequencing project: providing services to taxonomists for standard genome sequencing and annotation.</title>
        <authorList>
            <consortium name="The Broad Institute Genomics Platform"/>
            <consortium name="The Broad Institute Genome Sequencing Center for Infectious Disease"/>
            <person name="Wu L."/>
            <person name="Ma J."/>
        </authorList>
    </citation>
    <scope>NUCLEOTIDE SEQUENCE [LARGE SCALE GENOMIC DNA]</scope>
    <source>
        <strain evidence="6">DT43</strain>
    </source>
</reference>
<feature type="repeat" description="WD" evidence="3">
    <location>
        <begin position="1029"/>
        <end position="1070"/>
    </location>
</feature>
<feature type="repeat" description="WD" evidence="3">
    <location>
        <begin position="1156"/>
        <end position="1188"/>
    </location>
</feature>
<feature type="repeat" description="WD" evidence="3">
    <location>
        <begin position="861"/>
        <end position="891"/>
    </location>
</feature>
<dbReference type="PANTHER" id="PTHR22847">
    <property type="entry name" value="WD40 REPEAT PROTEIN"/>
    <property type="match status" value="1"/>
</dbReference>
<evidence type="ECO:0000313" key="6">
    <source>
        <dbReference type="Proteomes" id="UP001596012"/>
    </source>
</evidence>
<dbReference type="PANTHER" id="PTHR22847:SF637">
    <property type="entry name" value="WD REPEAT DOMAIN 5B"/>
    <property type="match status" value="1"/>
</dbReference>
<dbReference type="PROSITE" id="PS00678">
    <property type="entry name" value="WD_REPEATS_1"/>
    <property type="match status" value="5"/>
</dbReference>
<dbReference type="Gene3D" id="2.130.10.10">
    <property type="entry name" value="YVTN repeat-like/Quinoprotein amine dehydrogenase"/>
    <property type="match status" value="5"/>
</dbReference>
<feature type="repeat" description="WD" evidence="3">
    <location>
        <begin position="737"/>
        <end position="778"/>
    </location>
</feature>
<dbReference type="Pfam" id="PF20703">
    <property type="entry name" value="nSTAND1"/>
    <property type="match status" value="1"/>
</dbReference>
<dbReference type="Proteomes" id="UP001596012">
    <property type="component" value="Unassembled WGS sequence"/>
</dbReference>
<gene>
    <name evidence="5" type="ORF">ACFPH6_08700</name>
</gene>
<dbReference type="RefSeq" id="WP_386339738.1">
    <property type="nucleotide sequence ID" value="NZ_JBHSFG010000016.1"/>
</dbReference>
<dbReference type="InterPro" id="IPR020472">
    <property type="entry name" value="WD40_PAC1"/>
</dbReference>
<dbReference type="PRINTS" id="PR00320">
    <property type="entry name" value="GPROTEINBRPT"/>
</dbReference>
<feature type="repeat" description="WD" evidence="3">
    <location>
        <begin position="637"/>
        <end position="678"/>
    </location>
</feature>
<feature type="repeat" description="WD" evidence="3">
    <location>
        <begin position="944"/>
        <end position="985"/>
    </location>
</feature>
<feature type="repeat" description="WD" evidence="3">
    <location>
        <begin position="1113"/>
        <end position="1155"/>
    </location>
</feature>
<evidence type="ECO:0000256" key="2">
    <source>
        <dbReference type="ARBA" id="ARBA00022737"/>
    </source>
</evidence>
<dbReference type="InterPro" id="IPR027417">
    <property type="entry name" value="P-loop_NTPase"/>
</dbReference>
<feature type="repeat" description="WD" evidence="3">
    <location>
        <begin position="687"/>
        <end position="728"/>
    </location>
</feature>
<evidence type="ECO:0000256" key="1">
    <source>
        <dbReference type="ARBA" id="ARBA00022574"/>
    </source>
</evidence>
<dbReference type="Gene3D" id="3.40.50.300">
    <property type="entry name" value="P-loop containing nucleotide triphosphate hydrolases"/>
    <property type="match status" value="1"/>
</dbReference>
<dbReference type="CDD" id="cd00093">
    <property type="entry name" value="HTH_XRE"/>
    <property type="match status" value="1"/>
</dbReference>
<dbReference type="SUPFAM" id="SSF47413">
    <property type="entry name" value="lambda repressor-like DNA-binding domains"/>
    <property type="match status" value="1"/>
</dbReference>
<feature type="repeat" description="WD" evidence="3">
    <location>
        <begin position="779"/>
        <end position="820"/>
    </location>
</feature>
<dbReference type="InterPro" id="IPR015943">
    <property type="entry name" value="WD40/YVTN_repeat-like_dom_sf"/>
</dbReference>
<dbReference type="CDD" id="cd00200">
    <property type="entry name" value="WD40"/>
    <property type="match status" value="2"/>
</dbReference>
<feature type="repeat" description="WD" evidence="3">
    <location>
        <begin position="595"/>
        <end position="636"/>
    </location>
</feature>
<proteinExistence type="predicted"/>
<protein>
    <submittedName>
        <fullName evidence="5">Helix-turn-helix domain-containing protein</fullName>
    </submittedName>
</protein>
<keyword evidence="6" id="KW-1185">Reference proteome</keyword>
<comment type="caution">
    <text evidence="5">The sequence shown here is derived from an EMBL/GenBank/DDBJ whole genome shotgun (WGS) entry which is preliminary data.</text>
</comment>
<feature type="repeat" description="WD" evidence="3">
    <location>
        <begin position="1071"/>
        <end position="1112"/>
    </location>
</feature>
<dbReference type="PROSITE" id="PS50294">
    <property type="entry name" value="WD_REPEATS_REGION"/>
    <property type="match status" value="10"/>
</dbReference>